<dbReference type="EC" id="2.7.7.49" evidence="1"/>
<dbReference type="PROSITE" id="PS50158">
    <property type="entry name" value="ZF_CCHC"/>
    <property type="match status" value="1"/>
</dbReference>
<dbReference type="Gene3D" id="1.10.340.70">
    <property type="match status" value="1"/>
</dbReference>
<dbReference type="FunFam" id="1.10.340.70:FF:000001">
    <property type="entry name" value="Retrovirus-related Pol polyprotein from transposon gypsy-like Protein"/>
    <property type="match status" value="1"/>
</dbReference>
<evidence type="ECO:0000256" key="7">
    <source>
        <dbReference type="ARBA" id="ARBA00022801"/>
    </source>
</evidence>
<dbReference type="Gene3D" id="3.30.420.10">
    <property type="entry name" value="Ribonuclease H-like superfamily/Ribonuclease H"/>
    <property type="match status" value="1"/>
</dbReference>
<dbReference type="InterPro" id="IPR012337">
    <property type="entry name" value="RNaseH-like_sf"/>
</dbReference>
<dbReference type="Pfam" id="PF17917">
    <property type="entry name" value="RT_RNaseH"/>
    <property type="match status" value="1"/>
</dbReference>
<evidence type="ECO:0000256" key="9">
    <source>
        <dbReference type="PROSITE-ProRule" id="PRU00047"/>
    </source>
</evidence>
<dbReference type="GO" id="GO:0004519">
    <property type="term" value="F:endonuclease activity"/>
    <property type="evidence" value="ECO:0007669"/>
    <property type="project" value="UniProtKB-KW"/>
</dbReference>
<dbReference type="GO" id="GO:0042575">
    <property type="term" value="C:DNA polymerase complex"/>
    <property type="evidence" value="ECO:0007669"/>
    <property type="project" value="UniProtKB-ARBA"/>
</dbReference>
<feature type="region of interest" description="Disordered" evidence="10">
    <location>
        <begin position="454"/>
        <end position="487"/>
    </location>
</feature>
<organism evidence="14">
    <name type="scientific">Daphnia magna</name>
    <dbReference type="NCBI Taxonomy" id="35525"/>
    <lineage>
        <taxon>Eukaryota</taxon>
        <taxon>Metazoa</taxon>
        <taxon>Ecdysozoa</taxon>
        <taxon>Arthropoda</taxon>
        <taxon>Crustacea</taxon>
        <taxon>Branchiopoda</taxon>
        <taxon>Diplostraca</taxon>
        <taxon>Cladocera</taxon>
        <taxon>Anomopoda</taxon>
        <taxon>Daphniidae</taxon>
        <taxon>Daphnia</taxon>
    </lineage>
</organism>
<evidence type="ECO:0000256" key="1">
    <source>
        <dbReference type="ARBA" id="ARBA00012493"/>
    </source>
</evidence>
<dbReference type="GO" id="GO:0008233">
    <property type="term" value="F:peptidase activity"/>
    <property type="evidence" value="ECO:0007669"/>
    <property type="project" value="UniProtKB-KW"/>
</dbReference>
<evidence type="ECO:0000256" key="10">
    <source>
        <dbReference type="SAM" id="MobiDB-lite"/>
    </source>
</evidence>
<feature type="compositionally biased region" description="Acidic residues" evidence="10">
    <location>
        <begin position="804"/>
        <end position="821"/>
    </location>
</feature>
<evidence type="ECO:0000256" key="3">
    <source>
        <dbReference type="ARBA" id="ARBA00022679"/>
    </source>
</evidence>
<evidence type="ECO:0000313" key="14">
    <source>
        <dbReference type="EMBL" id="JAI84691.1"/>
    </source>
</evidence>
<dbReference type="EMBL" id="GDIP01238710">
    <property type="protein sequence ID" value="JAI84691.1"/>
    <property type="molecule type" value="Transcribed_RNA"/>
</dbReference>
<dbReference type="OrthoDB" id="125159at2759"/>
<dbReference type="FunFam" id="3.30.70.270:FF:000020">
    <property type="entry name" value="Transposon Tf2-6 polyprotein-like Protein"/>
    <property type="match status" value="1"/>
</dbReference>
<dbReference type="PANTHER" id="PTHR37984:SF5">
    <property type="entry name" value="PROTEIN NYNRIN-LIKE"/>
    <property type="match status" value="1"/>
</dbReference>
<keyword evidence="9" id="KW-0862">Zinc</keyword>
<dbReference type="EMBL" id="GDIP01238762">
    <property type="protein sequence ID" value="JAI84639.1"/>
    <property type="molecule type" value="Transcribed_RNA"/>
</dbReference>
<dbReference type="InterPro" id="IPR050951">
    <property type="entry name" value="Retrovirus_Pol_polyprotein"/>
</dbReference>
<keyword evidence="9" id="KW-0863">Zinc-finger</keyword>
<reference evidence="14" key="1">
    <citation type="submission" date="2015-10" db="EMBL/GenBank/DDBJ databases">
        <title>Daphnia magna gene sets from two clonal populations assembled and annotated with EvidentialGene.</title>
        <authorList>
            <person name="Gilbert D."/>
            <person name="Podicheti R."/>
            <person name="Orsini L."/>
            <person name="Colbourne J."/>
            <person name="Pfrender M."/>
        </authorList>
    </citation>
    <scope>NUCLEOTIDE SEQUENCE</scope>
</reference>
<dbReference type="Pfam" id="PF22938">
    <property type="entry name" value="Integrase_p58_C"/>
    <property type="match status" value="1"/>
</dbReference>
<evidence type="ECO:0000256" key="8">
    <source>
        <dbReference type="ARBA" id="ARBA00022918"/>
    </source>
</evidence>
<evidence type="ECO:0000259" key="11">
    <source>
        <dbReference type="PROSITE" id="PS50158"/>
    </source>
</evidence>
<dbReference type="InterPro" id="IPR054465">
    <property type="entry name" value="Integrase_p58-like_C"/>
</dbReference>
<dbReference type="Pfam" id="PF17921">
    <property type="entry name" value="Integrase_H2C2"/>
    <property type="match status" value="1"/>
</dbReference>
<dbReference type="FunFam" id="3.10.20.370:FF:000001">
    <property type="entry name" value="Retrovirus-related Pol polyprotein from transposon 17.6-like protein"/>
    <property type="match status" value="1"/>
</dbReference>
<dbReference type="FunFam" id="3.10.10.10:FF:000007">
    <property type="entry name" value="Retrovirus-related Pol polyprotein from transposon 17.6-like Protein"/>
    <property type="match status" value="1"/>
</dbReference>
<keyword evidence="5" id="KW-0540">Nuclease</keyword>
<protein>
    <recommendedName>
        <fullName evidence="1">RNA-directed DNA polymerase</fullName>
        <ecNumber evidence="1">2.7.7.49</ecNumber>
    </recommendedName>
</protein>
<feature type="compositionally biased region" description="Low complexity" evidence="10">
    <location>
        <begin position="179"/>
        <end position="188"/>
    </location>
</feature>
<dbReference type="Gene3D" id="3.30.70.270">
    <property type="match status" value="2"/>
</dbReference>
<feature type="region of interest" description="Disordered" evidence="10">
    <location>
        <begin position="152"/>
        <end position="225"/>
    </location>
</feature>
<keyword evidence="4" id="KW-0548">Nucleotidyltransferase</keyword>
<evidence type="ECO:0000256" key="5">
    <source>
        <dbReference type="ARBA" id="ARBA00022722"/>
    </source>
</evidence>
<dbReference type="PROSITE" id="PS50878">
    <property type="entry name" value="RT_POL"/>
    <property type="match status" value="1"/>
</dbReference>
<evidence type="ECO:0000259" key="13">
    <source>
        <dbReference type="PROSITE" id="PS50994"/>
    </source>
</evidence>
<dbReference type="GO" id="GO:0003964">
    <property type="term" value="F:RNA-directed DNA polymerase activity"/>
    <property type="evidence" value="ECO:0007669"/>
    <property type="project" value="UniProtKB-KW"/>
</dbReference>
<dbReference type="Pfam" id="PF00078">
    <property type="entry name" value="RVT_1"/>
    <property type="match status" value="1"/>
</dbReference>
<dbReference type="SUPFAM" id="SSF50630">
    <property type="entry name" value="Acid proteases"/>
    <property type="match status" value="1"/>
</dbReference>
<feature type="domain" description="CCHC-type" evidence="11">
    <location>
        <begin position="489"/>
        <end position="503"/>
    </location>
</feature>
<dbReference type="CDD" id="cd09274">
    <property type="entry name" value="RNase_HI_RT_Ty3"/>
    <property type="match status" value="1"/>
</dbReference>
<feature type="region of interest" description="Disordered" evidence="10">
    <location>
        <begin position="803"/>
        <end position="832"/>
    </location>
</feature>
<evidence type="ECO:0000256" key="2">
    <source>
        <dbReference type="ARBA" id="ARBA00022670"/>
    </source>
</evidence>
<dbReference type="GO" id="GO:0003676">
    <property type="term" value="F:nucleic acid binding"/>
    <property type="evidence" value="ECO:0007669"/>
    <property type="project" value="InterPro"/>
</dbReference>
<evidence type="ECO:0000256" key="6">
    <source>
        <dbReference type="ARBA" id="ARBA00022759"/>
    </source>
</evidence>
<keyword evidence="9" id="KW-0479">Metal-binding</keyword>
<feature type="region of interest" description="Disordered" evidence="10">
    <location>
        <begin position="86"/>
        <end position="120"/>
    </location>
</feature>
<dbReference type="Gene3D" id="2.40.70.10">
    <property type="entry name" value="Acid Proteases"/>
    <property type="match status" value="1"/>
</dbReference>
<sequence>MSTGPLRQSKRLRRIAASPEGEVRERRGANVTEAQTEVTTKVCVSTGTQTSLAISQPAPSFGAESGNLVGCNYRKFLLQRRPRDSGLGERTVVDPDDSGEEAGARERSATYPPLPGSRAESRLNLVESGIEGAYYTESLQWDSGDLREDAVELRATSEPEEGTSQEGSDWHGWRSQPISSRESSLASESVDEEELASESVDEEELASESSGSSAGSRAASPVVMAQRPPAPQLKYRAPPIFYGRKDEDAVDWLERYESTALYNRWGAAEMAENFGMQLDGAARKWVLCLGAPAVWRDTPAVVAAPGVVAVPGVDGLRTRFLRAFQPQHYGRYQEAKLRQRKQGIDESGVEYFYDVIDLCRRVDPGMLEEAKVDYLFRGLKPTLVEKIWVTSSRTTAEFLTAVQLHTEASELAIRPEWAVSVLGPMKGLPPPKEEAGTELRDLVLELKAEIAELKRVSKSPRPEGGRGNSGRPQNNVSFASRTSDGKPICHNCAKAGHIARFCRAEKGQDQKSTAPKEEGKGGQRSDRRDEGENRWKNDRRKEDGKAWQARRRDSEEDDRNTVGMVSADEDDSGETAVLLIDSSRLITEEVVCRGIRIKAVIDTGAVVSVASPSLQEKLGARRLGWDGPSVVMVNGQRAPPLGALELEIEHRGMKASGKVILLEMRGIELLLGNDFSSQFKRLQINYVPNGAELLLGELPVNVIEEQETVKAPRLVTKTGRMLPPRAIVPVEIETTTLNEATWMIEPSEHLAQTKGLTAGKVLVSSDQPLGQVLMVNLTNRRAYLREGTVLGQMEAVEPSIVAVDEGETPDSLGDDVGEDSAESISDSDSMPRMTSIPSQAFWAQVASTLPPADVEKMVELLEEFDTSFVLKEGELGVCKIAEHRINTGTATPVHQSPYKSAWKERAIVQKQVDEMLSRSVIERSTSPWASPVVLVKKKDGSWRFCVDYRRLKAISVKDVYPLPRIEETLSRMGNASIFSTLDLESGYWQVPLNEEDKVKTAFVTPDGLYQFLVMPFGLASAPGTFQRMMDLVLTGLRWTICLVYLDDIIIYAADAEEHLVRVRQVLTALRKAGLKIKLVKCQFGASEVKALGHVISGDGVRPDPEKLKAVANFPSPSTLCKPSEQLKCVRSFVGLCSYYRRFIPQFAHTAKPLTDMFKKGGCFVWEESQEVSFELMKQALVSAATLAYPDFTRPFEIHPDACDYGLGAVLLQRVNNIERPLAYASRLLSPSESNYSITEKECLALVWAVKKFRTYIWGMDTLVVTDHHALCWLLTKKDLAGRLARWSLQLQEFLLRIIHRNGRLHTDADAFSRYPVDAPQELDEQLYCTLAAFSIDTESKSEFQQAQQVEWDQVFAGLEKGRKYSQYRLKDGLLFQTKVVDDGLLLRLCVPQSFKNEVMRSCHHDITAGHLGVTRTLDKVRGRYYWWALAEDVRNFVRACRECQSRKPVYQRPAGFMEIQRSERPFERLGMDILGPFPLSKSGNKSIVVAVDYVTKWAETRALPSADASEVADFLVKFVLLRHGAPRQLTTDQGRCFTAEVTQKVLQALETNHRTTTAYRPQANGLVERLNHTLADMLSMYVSSDHKDWDESLPFVTFAYNTSRHESTGRTPFYLVYGREAVLPIDGALNADPNLVPPPNRDPSEWAVERLQQARLEVQARAAAVQRKQKKVYDEGRREATTYLPGEEVLIYKPIRKVGKSEKLLHRWLGPYTVVRQTTPSNYELRLGRTVKTEIVHVERMKPFVDCVSIPPPEREAAVGNSSGVRGPEPRGVNRNSPADPPAARDGPSHATAIAPEGVGLRRSTRIRAPRKTFLLAFPLMFLLTVMSGPGPVAASEIVAYQGVIFKSEGDLAFSDSEWVVVTDFTFDPVDQVVKSLYEWLDIRVNAMSDHYAGVKSQFKQALQQHVKERAQEELLKLRKVHQRWNELKTAVGVQDSRVKRGLVDGGGRLLNWLFGVSTQEDLEHVNGRINKLSTETTSIVHALEVHASLINETLWETKASGDAVAELQIAFAKIEREATKVGDAFRQIGSAVGWIEEVLDNFAVGLAVMAMERLPATLFPPLQVQAALKEIKSVLPSGWSLSPSIQKGDVWKVYCF</sequence>
<name>A0A0P4XPB6_9CRUS</name>
<dbReference type="PANTHER" id="PTHR37984">
    <property type="entry name" value="PROTEIN CBG26694"/>
    <property type="match status" value="1"/>
</dbReference>
<feature type="compositionally biased region" description="Basic and acidic residues" evidence="10">
    <location>
        <begin position="454"/>
        <end position="464"/>
    </location>
</feature>
<dbReference type="InterPro" id="IPR000477">
    <property type="entry name" value="RT_dom"/>
</dbReference>
<dbReference type="InterPro" id="IPR041588">
    <property type="entry name" value="Integrase_H2C2"/>
</dbReference>
<dbReference type="Gene3D" id="3.10.10.10">
    <property type="entry name" value="HIV Type 1 Reverse Transcriptase, subunit A, domain 1"/>
    <property type="match status" value="1"/>
</dbReference>
<feature type="compositionally biased region" description="Basic and acidic residues" evidence="10">
    <location>
        <begin position="504"/>
        <end position="554"/>
    </location>
</feature>
<accession>A0A0P4XPB6</accession>
<feature type="domain" description="Integrase catalytic" evidence="13">
    <location>
        <begin position="1461"/>
        <end position="1620"/>
    </location>
</feature>
<evidence type="ECO:0000259" key="12">
    <source>
        <dbReference type="PROSITE" id="PS50878"/>
    </source>
</evidence>
<dbReference type="Pfam" id="PF00665">
    <property type="entry name" value="rve"/>
    <property type="match status" value="1"/>
</dbReference>
<keyword evidence="8" id="KW-0695">RNA-directed DNA polymerase</keyword>
<dbReference type="PROSITE" id="PS50994">
    <property type="entry name" value="INTEGRASE"/>
    <property type="match status" value="1"/>
</dbReference>
<dbReference type="FunFam" id="3.30.420.10:FF:000032">
    <property type="entry name" value="Retrovirus-related Pol polyprotein from transposon 297-like Protein"/>
    <property type="match status" value="1"/>
</dbReference>
<feature type="domain" description="Reverse transcriptase" evidence="12">
    <location>
        <begin position="916"/>
        <end position="1095"/>
    </location>
</feature>
<reference evidence="14" key="2">
    <citation type="submission" date="2015-10" db="EMBL/GenBank/DDBJ databases">
        <authorList>
            <person name="Gilbert D.G."/>
        </authorList>
    </citation>
    <scope>NUCLEOTIDE SEQUENCE</scope>
</reference>
<evidence type="ECO:0000256" key="4">
    <source>
        <dbReference type="ARBA" id="ARBA00022695"/>
    </source>
</evidence>
<keyword evidence="7" id="KW-0378">Hydrolase</keyword>
<keyword evidence="3" id="KW-0808">Transferase</keyword>
<dbReference type="InterPro" id="IPR021109">
    <property type="entry name" value="Peptidase_aspartic_dom_sf"/>
</dbReference>
<keyword evidence="2" id="KW-0645">Protease</keyword>
<feature type="compositionally biased region" description="Polar residues" evidence="10">
    <location>
        <begin position="470"/>
        <end position="482"/>
    </location>
</feature>
<dbReference type="InterPro" id="IPR041373">
    <property type="entry name" value="RT_RNaseH"/>
</dbReference>
<dbReference type="GO" id="GO:0015074">
    <property type="term" value="P:DNA integration"/>
    <property type="evidence" value="ECO:0007669"/>
    <property type="project" value="InterPro"/>
</dbReference>
<dbReference type="InterPro" id="IPR001878">
    <property type="entry name" value="Znf_CCHC"/>
</dbReference>
<dbReference type="InterPro" id="IPR001584">
    <property type="entry name" value="Integrase_cat-core"/>
</dbReference>
<dbReference type="GO" id="GO:0008270">
    <property type="term" value="F:zinc ion binding"/>
    <property type="evidence" value="ECO:0007669"/>
    <property type="project" value="UniProtKB-KW"/>
</dbReference>
<dbReference type="GO" id="GO:0006508">
    <property type="term" value="P:proteolysis"/>
    <property type="evidence" value="ECO:0007669"/>
    <property type="project" value="UniProtKB-KW"/>
</dbReference>
<feature type="region of interest" description="Disordered" evidence="10">
    <location>
        <begin position="504"/>
        <end position="568"/>
    </location>
</feature>
<keyword evidence="6" id="KW-0255">Endonuclease</keyword>
<feature type="compositionally biased region" description="Acidic residues" evidence="10">
    <location>
        <begin position="189"/>
        <end position="206"/>
    </location>
</feature>
<feature type="region of interest" description="Disordered" evidence="10">
    <location>
        <begin position="1753"/>
        <end position="1797"/>
    </location>
</feature>
<dbReference type="InterPro" id="IPR036397">
    <property type="entry name" value="RNaseH_sf"/>
</dbReference>
<dbReference type="CDD" id="cd01647">
    <property type="entry name" value="RT_LTR"/>
    <property type="match status" value="1"/>
</dbReference>
<dbReference type="CDD" id="cd00303">
    <property type="entry name" value="retropepsin_like"/>
    <property type="match status" value="1"/>
</dbReference>
<dbReference type="InterPro" id="IPR043502">
    <property type="entry name" value="DNA/RNA_pol_sf"/>
</dbReference>
<dbReference type="SUPFAM" id="SSF56672">
    <property type="entry name" value="DNA/RNA polymerases"/>
    <property type="match status" value="1"/>
</dbReference>
<feature type="compositionally biased region" description="Low complexity" evidence="10">
    <location>
        <begin position="207"/>
        <end position="220"/>
    </location>
</feature>
<dbReference type="EMBL" id="GDIP01238761">
    <property type="protein sequence ID" value="JAI84640.1"/>
    <property type="molecule type" value="Transcribed_RNA"/>
</dbReference>
<feature type="region of interest" description="Disordered" evidence="10">
    <location>
        <begin position="1"/>
        <end position="33"/>
    </location>
</feature>
<dbReference type="InterPro" id="IPR043128">
    <property type="entry name" value="Rev_trsase/Diguanyl_cyclase"/>
</dbReference>
<dbReference type="SUPFAM" id="SSF53098">
    <property type="entry name" value="Ribonuclease H-like"/>
    <property type="match status" value="1"/>
</dbReference>
<proteinExistence type="predicted"/>
<dbReference type="Gene3D" id="3.10.20.370">
    <property type="match status" value="1"/>
</dbReference>